<evidence type="ECO:0000256" key="2">
    <source>
        <dbReference type="ARBA" id="ARBA00013059"/>
    </source>
</evidence>
<feature type="domain" description="Aspartate/glutamate/uridylate kinase" evidence="8">
    <location>
        <begin position="2"/>
        <end position="200"/>
    </location>
</feature>
<accession>A0ABW0TIJ0</accession>
<comment type="catalytic activity">
    <reaction evidence="7">
        <text>L-aspartate + ATP = 4-phospho-L-aspartate + ADP</text>
        <dbReference type="Rhea" id="RHEA:23776"/>
        <dbReference type="ChEBI" id="CHEBI:29991"/>
        <dbReference type="ChEBI" id="CHEBI:30616"/>
        <dbReference type="ChEBI" id="CHEBI:57535"/>
        <dbReference type="ChEBI" id="CHEBI:456216"/>
        <dbReference type="EC" id="2.7.2.4"/>
    </reaction>
</comment>
<evidence type="ECO:0000256" key="5">
    <source>
        <dbReference type="ARBA" id="ARBA00022777"/>
    </source>
</evidence>
<reference evidence="10" key="1">
    <citation type="journal article" date="2019" name="Int. J. Syst. Evol. Microbiol.">
        <title>The Global Catalogue of Microorganisms (GCM) 10K type strain sequencing project: providing services to taxonomists for standard genome sequencing and annotation.</title>
        <authorList>
            <consortium name="The Broad Institute Genomics Platform"/>
            <consortium name="The Broad Institute Genome Sequencing Center for Infectious Disease"/>
            <person name="Wu L."/>
            <person name="Ma J."/>
        </authorList>
    </citation>
    <scope>NUCLEOTIDE SEQUENCE [LARGE SCALE GENOMIC DNA]</scope>
    <source>
        <strain evidence="10">CGMCC 4.1434</strain>
    </source>
</reference>
<dbReference type="Gene3D" id="3.40.1160.10">
    <property type="entry name" value="Acetylglutamate kinase-like"/>
    <property type="match status" value="1"/>
</dbReference>
<evidence type="ECO:0000256" key="1">
    <source>
        <dbReference type="ARBA" id="ARBA00010122"/>
    </source>
</evidence>
<evidence type="ECO:0000256" key="4">
    <source>
        <dbReference type="ARBA" id="ARBA00022741"/>
    </source>
</evidence>
<sequence length="243" mass="25712">MIIQKFGGIAMQDKEIRSKCIHHIKDGLDEFGTVVIVVSAIGRFGDPYATDTLLQITDAFSSSTAASDLAASCGELIAAAVLSAELTEEGVPNAILHGVQSGIKTAGEFGDGTISHIDPSSILKKLEQTNCIIIPGFQGINADGQVMTLGRGGSDLTAVALAGALKASHVEFFKDVPGVMSDDPRKVANPLKLDFLQLEDFLPLLDCERPIIQKRAALHAIKTATPLYIRGVASTETGTWIKP</sequence>
<dbReference type="Pfam" id="PF00696">
    <property type="entry name" value="AA_kinase"/>
    <property type="match status" value="1"/>
</dbReference>
<dbReference type="GO" id="GO:0016301">
    <property type="term" value="F:kinase activity"/>
    <property type="evidence" value="ECO:0007669"/>
    <property type="project" value="UniProtKB-KW"/>
</dbReference>
<dbReference type="EC" id="2.7.2.4" evidence="2"/>
<name>A0ABW0TIJ0_9BACL</name>
<evidence type="ECO:0000256" key="3">
    <source>
        <dbReference type="ARBA" id="ARBA00022679"/>
    </source>
</evidence>
<proteinExistence type="inferred from homology"/>
<keyword evidence="5 9" id="KW-0418">Kinase</keyword>
<evidence type="ECO:0000256" key="7">
    <source>
        <dbReference type="ARBA" id="ARBA00047872"/>
    </source>
</evidence>
<keyword evidence="3" id="KW-0808">Transferase</keyword>
<dbReference type="SUPFAM" id="SSF53633">
    <property type="entry name" value="Carbamate kinase-like"/>
    <property type="match status" value="1"/>
</dbReference>
<evidence type="ECO:0000313" key="9">
    <source>
        <dbReference type="EMBL" id="MFC5588546.1"/>
    </source>
</evidence>
<comment type="caution">
    <text evidence="9">The sequence shown here is derived from an EMBL/GenBank/DDBJ whole genome shotgun (WGS) entry which is preliminary data.</text>
</comment>
<gene>
    <name evidence="9" type="ORF">ACFPRA_06590</name>
</gene>
<dbReference type="Proteomes" id="UP001596109">
    <property type="component" value="Unassembled WGS sequence"/>
</dbReference>
<dbReference type="InterPro" id="IPR001048">
    <property type="entry name" value="Asp/Glu/Uridylate_kinase"/>
</dbReference>
<keyword evidence="6" id="KW-0067">ATP-binding</keyword>
<dbReference type="InterPro" id="IPR036393">
    <property type="entry name" value="AceGlu_kinase-like_sf"/>
</dbReference>
<evidence type="ECO:0000259" key="8">
    <source>
        <dbReference type="Pfam" id="PF00696"/>
    </source>
</evidence>
<comment type="similarity">
    <text evidence="1">Belongs to the aspartokinase family.</text>
</comment>
<keyword evidence="10" id="KW-1185">Reference proteome</keyword>
<evidence type="ECO:0000256" key="6">
    <source>
        <dbReference type="ARBA" id="ARBA00022840"/>
    </source>
</evidence>
<protein>
    <recommendedName>
        <fullName evidence="2">aspartate kinase</fullName>
        <ecNumber evidence="2">2.7.2.4</ecNumber>
    </recommendedName>
</protein>
<evidence type="ECO:0000313" key="10">
    <source>
        <dbReference type="Proteomes" id="UP001596109"/>
    </source>
</evidence>
<dbReference type="EMBL" id="JBHSNO010000005">
    <property type="protein sequence ID" value="MFC5588546.1"/>
    <property type="molecule type" value="Genomic_DNA"/>
</dbReference>
<organism evidence="9 10">
    <name type="scientific">Sporosarcina soli</name>
    <dbReference type="NCBI Taxonomy" id="334736"/>
    <lineage>
        <taxon>Bacteria</taxon>
        <taxon>Bacillati</taxon>
        <taxon>Bacillota</taxon>
        <taxon>Bacilli</taxon>
        <taxon>Bacillales</taxon>
        <taxon>Caryophanaceae</taxon>
        <taxon>Sporosarcina</taxon>
    </lineage>
</organism>
<dbReference type="RefSeq" id="WP_381431925.1">
    <property type="nucleotide sequence ID" value="NZ_JBHSNO010000005.1"/>
</dbReference>
<dbReference type="PANTHER" id="PTHR21499:SF3">
    <property type="entry name" value="ASPARTOKINASE"/>
    <property type="match status" value="1"/>
</dbReference>
<keyword evidence="4" id="KW-0547">Nucleotide-binding</keyword>
<dbReference type="PANTHER" id="PTHR21499">
    <property type="entry name" value="ASPARTATE KINASE"/>
    <property type="match status" value="1"/>
</dbReference>